<organism evidence="1">
    <name type="scientific">Rhizophora mucronata</name>
    <name type="common">Asiatic mangrove</name>
    <dbReference type="NCBI Taxonomy" id="61149"/>
    <lineage>
        <taxon>Eukaryota</taxon>
        <taxon>Viridiplantae</taxon>
        <taxon>Streptophyta</taxon>
        <taxon>Embryophyta</taxon>
        <taxon>Tracheophyta</taxon>
        <taxon>Spermatophyta</taxon>
        <taxon>Magnoliopsida</taxon>
        <taxon>eudicotyledons</taxon>
        <taxon>Gunneridae</taxon>
        <taxon>Pentapetalae</taxon>
        <taxon>rosids</taxon>
        <taxon>fabids</taxon>
        <taxon>Malpighiales</taxon>
        <taxon>Rhizophoraceae</taxon>
        <taxon>Rhizophora</taxon>
    </lineage>
</organism>
<dbReference type="AlphaFoldDB" id="A0A2P2Q0U2"/>
<proteinExistence type="predicted"/>
<dbReference type="EMBL" id="GGEC01080103">
    <property type="protein sequence ID" value="MBX60587.1"/>
    <property type="molecule type" value="Transcribed_RNA"/>
</dbReference>
<accession>A0A2P2Q0U2</accession>
<reference evidence="1" key="1">
    <citation type="submission" date="2018-02" db="EMBL/GenBank/DDBJ databases">
        <title>Rhizophora mucronata_Transcriptome.</title>
        <authorList>
            <person name="Meera S.P."/>
            <person name="Sreeshan A."/>
            <person name="Augustine A."/>
        </authorList>
    </citation>
    <scope>NUCLEOTIDE SEQUENCE</scope>
    <source>
        <tissue evidence="1">Leaf</tissue>
    </source>
</reference>
<protein>
    <submittedName>
        <fullName evidence="1">Uncharacterized protein</fullName>
    </submittedName>
</protein>
<evidence type="ECO:0000313" key="1">
    <source>
        <dbReference type="EMBL" id="MBX60587.1"/>
    </source>
</evidence>
<name>A0A2P2Q0U2_RHIMU</name>
<sequence>MSAELQIWKPNKKINNLLSTLHIQL</sequence>